<dbReference type="RefSeq" id="WP_147058180.1">
    <property type="nucleotide sequence ID" value="NZ_CP042437.1"/>
</dbReference>
<organism evidence="1 2">
    <name type="scientific">Mucilaginibacter ginsenosidivorax</name>
    <dbReference type="NCBI Taxonomy" id="862126"/>
    <lineage>
        <taxon>Bacteria</taxon>
        <taxon>Pseudomonadati</taxon>
        <taxon>Bacteroidota</taxon>
        <taxon>Sphingobacteriia</taxon>
        <taxon>Sphingobacteriales</taxon>
        <taxon>Sphingobacteriaceae</taxon>
        <taxon>Mucilaginibacter</taxon>
    </lineage>
</organism>
<protein>
    <submittedName>
        <fullName evidence="1">Uncharacterized protein</fullName>
    </submittedName>
</protein>
<gene>
    <name evidence="1" type="ORF">FSB76_24790</name>
</gene>
<proteinExistence type="predicted"/>
<evidence type="ECO:0000313" key="2">
    <source>
        <dbReference type="Proteomes" id="UP000321362"/>
    </source>
</evidence>
<dbReference type="OrthoDB" id="797021at2"/>
<dbReference type="Proteomes" id="UP000321362">
    <property type="component" value="Chromosome"/>
</dbReference>
<dbReference type="KEGG" id="mgk:FSB76_24790"/>
<keyword evidence="2" id="KW-1185">Reference proteome</keyword>
<reference evidence="1 2" key="1">
    <citation type="journal article" date="2013" name="J. Microbiol.">
        <title>Mucilaginibacter ginsenosidivorax sp. nov., with ginsenoside converting activity isolated from sediment.</title>
        <authorList>
            <person name="Kim J.K."/>
            <person name="Choi T.E."/>
            <person name="Liu Q.M."/>
            <person name="Park H.Y."/>
            <person name="Yi T.H."/>
            <person name="Yoon M.H."/>
            <person name="Kim S.C."/>
            <person name="Im W.T."/>
        </authorList>
    </citation>
    <scope>NUCLEOTIDE SEQUENCE [LARGE SCALE GENOMIC DNA]</scope>
    <source>
        <strain evidence="1 2">KHI28</strain>
    </source>
</reference>
<dbReference type="EMBL" id="CP042437">
    <property type="protein sequence ID" value="QEC79007.1"/>
    <property type="molecule type" value="Genomic_DNA"/>
</dbReference>
<dbReference type="AlphaFoldDB" id="A0A5B8W6C5"/>
<name>A0A5B8W6C5_9SPHI</name>
<evidence type="ECO:0000313" key="1">
    <source>
        <dbReference type="EMBL" id="QEC79007.1"/>
    </source>
</evidence>
<sequence length="125" mass="14865">MEEFYIDVELSRGMTRIQVDEVPPEQWDLPYAPQFIIEFYNGREFVTMMLQLEQGEWYDRNARVQDDDIQRYFEPVTDPRNADYESPLSVQAIQEIGQAISRHMVVHLTVYMGLFIPVFREPTLN</sequence>
<accession>A0A5B8W6C5</accession>